<dbReference type="InterPro" id="IPR058486">
    <property type="entry name" value="DUF8173"/>
</dbReference>
<feature type="transmembrane region" description="Helical" evidence="1">
    <location>
        <begin position="25"/>
        <end position="49"/>
    </location>
</feature>
<dbReference type="Proteomes" id="UP000184287">
    <property type="component" value="Unassembled WGS sequence"/>
</dbReference>
<dbReference type="RefSeq" id="WP_073231420.1">
    <property type="nucleotide sequence ID" value="NZ_FQUQ01000002.1"/>
</dbReference>
<dbReference type="AlphaFoldDB" id="A0A1M5BBY1"/>
<dbReference type="EMBL" id="FQUQ01000002">
    <property type="protein sequence ID" value="SHF40019.1"/>
    <property type="molecule type" value="Genomic_DNA"/>
</dbReference>
<keyword evidence="1" id="KW-0812">Transmembrane</keyword>
<feature type="transmembrane region" description="Helical" evidence="1">
    <location>
        <begin position="131"/>
        <end position="150"/>
    </location>
</feature>
<keyword evidence="4" id="KW-1185">Reference proteome</keyword>
<dbReference type="Pfam" id="PF26514">
    <property type="entry name" value="DUF8173"/>
    <property type="match status" value="1"/>
</dbReference>
<protein>
    <recommendedName>
        <fullName evidence="2">DUF8173 domain-containing protein</fullName>
    </recommendedName>
</protein>
<name>A0A1M5BBY1_9SPHI</name>
<reference evidence="4" key="1">
    <citation type="submission" date="2016-11" db="EMBL/GenBank/DDBJ databases">
        <authorList>
            <person name="Varghese N."/>
            <person name="Submissions S."/>
        </authorList>
    </citation>
    <scope>NUCLEOTIDE SEQUENCE [LARGE SCALE GENOMIC DNA]</scope>
    <source>
        <strain evidence="4">DSM 16990</strain>
    </source>
</reference>
<organism evidence="3 4">
    <name type="scientific">Pedobacter caeni</name>
    <dbReference type="NCBI Taxonomy" id="288992"/>
    <lineage>
        <taxon>Bacteria</taxon>
        <taxon>Pseudomonadati</taxon>
        <taxon>Bacteroidota</taxon>
        <taxon>Sphingobacteriia</taxon>
        <taxon>Sphingobacteriales</taxon>
        <taxon>Sphingobacteriaceae</taxon>
        <taxon>Pedobacter</taxon>
    </lineage>
</organism>
<feature type="transmembrane region" description="Helical" evidence="1">
    <location>
        <begin position="96"/>
        <end position="119"/>
    </location>
</feature>
<feature type="transmembrane region" description="Helical" evidence="1">
    <location>
        <begin position="156"/>
        <end position="176"/>
    </location>
</feature>
<feature type="transmembrane region" description="Helical" evidence="1">
    <location>
        <begin position="69"/>
        <end position="90"/>
    </location>
</feature>
<dbReference type="OrthoDB" id="1172790at2"/>
<gene>
    <name evidence="3" type="ORF">SAMN04488522_1021126</name>
</gene>
<feature type="domain" description="DUF8173" evidence="2">
    <location>
        <begin position="52"/>
        <end position="176"/>
    </location>
</feature>
<sequence length="184" mass="20683">MENINDLIKDLIREDITDRLFYPQFVSILGFVWYYAGVFCFILLFQYLFSETLRKAADKVLHHPLRAAFLGMLFFTAVPVAIYLMMATLIGLPLGILILTAYIVLILLGSFIASVSAANWMNGITKGDWKFWTLSLVALVIFLIINFLLMLPVVGWIVLGILSCLAFGGILANVSWKGINKIQN</sequence>
<evidence type="ECO:0000256" key="1">
    <source>
        <dbReference type="SAM" id="Phobius"/>
    </source>
</evidence>
<evidence type="ECO:0000313" key="3">
    <source>
        <dbReference type="EMBL" id="SHF40019.1"/>
    </source>
</evidence>
<keyword evidence="1" id="KW-1133">Transmembrane helix</keyword>
<accession>A0A1M5BBY1</accession>
<proteinExistence type="predicted"/>
<keyword evidence="1" id="KW-0472">Membrane</keyword>
<dbReference type="STRING" id="288992.SAMN04488522_1021126"/>
<evidence type="ECO:0000259" key="2">
    <source>
        <dbReference type="Pfam" id="PF26514"/>
    </source>
</evidence>
<evidence type="ECO:0000313" key="4">
    <source>
        <dbReference type="Proteomes" id="UP000184287"/>
    </source>
</evidence>